<dbReference type="AlphaFoldDB" id="A0A6G0TEX4"/>
<feature type="region of interest" description="Disordered" evidence="1">
    <location>
        <begin position="198"/>
        <end position="224"/>
    </location>
</feature>
<name>A0A6G0TEX4_APHGL</name>
<gene>
    <name evidence="3" type="ORF">AGLY_011203</name>
</gene>
<reference evidence="3 4" key="1">
    <citation type="submission" date="2019-08" db="EMBL/GenBank/DDBJ databases">
        <title>The genome of the soybean aphid Biotype 1, its phylome, world population structure and adaptation to the North American continent.</title>
        <authorList>
            <person name="Giordano R."/>
            <person name="Donthu R.K."/>
            <person name="Hernandez A.G."/>
            <person name="Wright C.L."/>
            <person name="Zimin A.V."/>
        </authorList>
    </citation>
    <scope>NUCLEOTIDE SEQUENCE [LARGE SCALE GENOMIC DNA]</scope>
    <source>
        <tissue evidence="3">Whole aphids</tissue>
    </source>
</reference>
<feature type="transmembrane region" description="Helical" evidence="2">
    <location>
        <begin position="68"/>
        <end position="90"/>
    </location>
</feature>
<organism evidence="3 4">
    <name type="scientific">Aphis glycines</name>
    <name type="common">Soybean aphid</name>
    <dbReference type="NCBI Taxonomy" id="307491"/>
    <lineage>
        <taxon>Eukaryota</taxon>
        <taxon>Metazoa</taxon>
        <taxon>Ecdysozoa</taxon>
        <taxon>Arthropoda</taxon>
        <taxon>Hexapoda</taxon>
        <taxon>Insecta</taxon>
        <taxon>Pterygota</taxon>
        <taxon>Neoptera</taxon>
        <taxon>Paraneoptera</taxon>
        <taxon>Hemiptera</taxon>
        <taxon>Sternorrhyncha</taxon>
        <taxon>Aphidomorpha</taxon>
        <taxon>Aphidoidea</taxon>
        <taxon>Aphididae</taxon>
        <taxon>Aphidini</taxon>
        <taxon>Aphis</taxon>
        <taxon>Aphis</taxon>
    </lineage>
</organism>
<dbReference type="EMBL" id="VYZN01000042">
    <property type="protein sequence ID" value="KAE9530741.1"/>
    <property type="molecule type" value="Genomic_DNA"/>
</dbReference>
<protein>
    <submittedName>
        <fullName evidence="3">Uncharacterized protein</fullName>
    </submittedName>
</protein>
<feature type="compositionally biased region" description="Low complexity" evidence="1">
    <location>
        <begin position="213"/>
        <end position="224"/>
    </location>
</feature>
<evidence type="ECO:0000256" key="1">
    <source>
        <dbReference type="SAM" id="MobiDB-lite"/>
    </source>
</evidence>
<accession>A0A6G0TEX4</accession>
<keyword evidence="4" id="KW-1185">Reference proteome</keyword>
<evidence type="ECO:0000256" key="2">
    <source>
        <dbReference type="SAM" id="Phobius"/>
    </source>
</evidence>
<evidence type="ECO:0000313" key="4">
    <source>
        <dbReference type="Proteomes" id="UP000475862"/>
    </source>
</evidence>
<keyword evidence="2" id="KW-1133">Transmembrane helix</keyword>
<feature type="transmembrane region" description="Helical" evidence="2">
    <location>
        <begin position="96"/>
        <end position="121"/>
    </location>
</feature>
<keyword evidence="2" id="KW-0472">Membrane</keyword>
<comment type="caution">
    <text evidence="3">The sequence shown here is derived from an EMBL/GenBank/DDBJ whole genome shotgun (WGS) entry which is preliminary data.</text>
</comment>
<proteinExistence type="predicted"/>
<keyword evidence="2" id="KW-0812">Transmembrane</keyword>
<dbReference type="Proteomes" id="UP000475862">
    <property type="component" value="Unassembled WGS sequence"/>
</dbReference>
<feature type="transmembrane region" description="Helical" evidence="2">
    <location>
        <begin position="36"/>
        <end position="56"/>
    </location>
</feature>
<feature type="compositionally biased region" description="Polar residues" evidence="1">
    <location>
        <begin position="198"/>
        <end position="210"/>
    </location>
</feature>
<sequence length="224" mass="23313">MDCVELDSLTSGLLLGSGFNIRFPERGSVSSDKDAISRPAICWGIVTVTLSLVNTIEPSAFLVSFTELLVMLVLLLTSLASLASSAFSLLLATDSLVSVVSLVFLFNSSVLFTSFVGLTVLSSTSTSICTSSSFSAVWSLDKLFIDDAETSPSATVPTDVLPPSFGIISITTSVISIRSCESSSHVSNTSMPLASSTVTSCTSGESSTPFALSRSSRTTSSPSE</sequence>
<evidence type="ECO:0000313" key="3">
    <source>
        <dbReference type="EMBL" id="KAE9530741.1"/>
    </source>
</evidence>